<reference evidence="3" key="1">
    <citation type="submission" date="2023-07" db="EMBL/GenBank/DDBJ databases">
        <title>A chromosome-level genome assembly of Lolium multiflorum.</title>
        <authorList>
            <person name="Chen Y."/>
            <person name="Copetti D."/>
            <person name="Kolliker R."/>
            <person name="Studer B."/>
        </authorList>
    </citation>
    <scope>NUCLEOTIDE SEQUENCE</scope>
    <source>
        <strain evidence="3">02402/16</strain>
        <tissue evidence="3">Leaf</tissue>
    </source>
</reference>
<dbReference type="Proteomes" id="UP001231189">
    <property type="component" value="Unassembled WGS sequence"/>
</dbReference>
<feature type="region of interest" description="Disordered" evidence="2">
    <location>
        <begin position="1"/>
        <end position="26"/>
    </location>
</feature>
<comment type="caution">
    <text evidence="3">The sequence shown here is derived from an EMBL/GenBank/DDBJ whole genome shotgun (WGS) entry which is preliminary data.</text>
</comment>
<feature type="coiled-coil region" evidence="1">
    <location>
        <begin position="185"/>
        <end position="213"/>
    </location>
</feature>
<gene>
    <name evidence="3" type="ORF">QYE76_049246</name>
</gene>
<keyword evidence="1" id="KW-0175">Coiled coil</keyword>
<evidence type="ECO:0000256" key="2">
    <source>
        <dbReference type="SAM" id="MobiDB-lite"/>
    </source>
</evidence>
<dbReference type="PANTHER" id="PTHR45125">
    <property type="entry name" value="F21J9.4-RELATED"/>
    <property type="match status" value="1"/>
</dbReference>
<dbReference type="AlphaFoldDB" id="A0AAD8WFW5"/>
<accession>A0AAD8WFW5</accession>
<evidence type="ECO:0000256" key="1">
    <source>
        <dbReference type="SAM" id="Coils"/>
    </source>
</evidence>
<keyword evidence="4" id="KW-1185">Reference proteome</keyword>
<protein>
    <recommendedName>
        <fullName evidence="5">No apical meristem-associated C-terminal domain-containing protein</fullName>
    </recommendedName>
</protein>
<organism evidence="3 4">
    <name type="scientific">Lolium multiflorum</name>
    <name type="common">Italian ryegrass</name>
    <name type="synonym">Lolium perenne subsp. multiflorum</name>
    <dbReference type="NCBI Taxonomy" id="4521"/>
    <lineage>
        <taxon>Eukaryota</taxon>
        <taxon>Viridiplantae</taxon>
        <taxon>Streptophyta</taxon>
        <taxon>Embryophyta</taxon>
        <taxon>Tracheophyta</taxon>
        <taxon>Spermatophyta</taxon>
        <taxon>Magnoliopsida</taxon>
        <taxon>Liliopsida</taxon>
        <taxon>Poales</taxon>
        <taxon>Poaceae</taxon>
        <taxon>BOP clade</taxon>
        <taxon>Pooideae</taxon>
        <taxon>Poodae</taxon>
        <taxon>Poeae</taxon>
        <taxon>Poeae Chloroplast Group 2 (Poeae type)</taxon>
        <taxon>Loliodinae</taxon>
        <taxon>Loliinae</taxon>
        <taxon>Lolium</taxon>
    </lineage>
</organism>
<dbReference type="EMBL" id="JAUUTY010000003">
    <property type="protein sequence ID" value="KAK1661087.1"/>
    <property type="molecule type" value="Genomic_DNA"/>
</dbReference>
<sequence>MAVDASSGTPLRPLPTPFHLPPSPPPLWRRRMRQTLAEGKLLCNTWLTIGMDPTTGSDQTRETYWMRVKEYFDANNASGNERSVLSLWSRWSDINTDCQKWAGVQANVDVINPSGTNDIDRNSMAQGLFRDVGKKNKKGNKILGKPFMLHHCYEVLGNEEKWKTRGKLEAATMAAMQLVMQQSSMMMAQERLAANEERKLALEEKKLANEEHLLLVEEERKLFLMDTSNLDERKKDYINLAPRKEIL</sequence>
<evidence type="ECO:0008006" key="5">
    <source>
        <dbReference type="Google" id="ProtNLM"/>
    </source>
</evidence>
<name>A0AAD8WFW5_LOLMU</name>
<dbReference type="PANTHER" id="PTHR45125:SF3">
    <property type="entry name" value="NO-APICAL-MERISTEM-ASSOCIATED CARBOXY-TERMINAL DOMAIN PROTEIN"/>
    <property type="match status" value="1"/>
</dbReference>
<evidence type="ECO:0000313" key="3">
    <source>
        <dbReference type="EMBL" id="KAK1661087.1"/>
    </source>
</evidence>
<proteinExistence type="predicted"/>
<evidence type="ECO:0000313" key="4">
    <source>
        <dbReference type="Proteomes" id="UP001231189"/>
    </source>
</evidence>
<feature type="compositionally biased region" description="Pro residues" evidence="2">
    <location>
        <begin position="12"/>
        <end position="26"/>
    </location>
</feature>